<organism evidence="1 2">
    <name type="scientific">Bondarzewia mesenterica</name>
    <dbReference type="NCBI Taxonomy" id="1095465"/>
    <lineage>
        <taxon>Eukaryota</taxon>
        <taxon>Fungi</taxon>
        <taxon>Dikarya</taxon>
        <taxon>Basidiomycota</taxon>
        <taxon>Agaricomycotina</taxon>
        <taxon>Agaricomycetes</taxon>
        <taxon>Russulales</taxon>
        <taxon>Bondarzewiaceae</taxon>
        <taxon>Bondarzewia</taxon>
    </lineage>
</organism>
<keyword evidence="2" id="KW-1185">Reference proteome</keyword>
<reference evidence="1 2" key="1">
    <citation type="submission" date="2019-02" db="EMBL/GenBank/DDBJ databases">
        <title>Genome sequencing of the rare red list fungi Bondarzewia mesenterica.</title>
        <authorList>
            <person name="Buettner E."/>
            <person name="Kellner H."/>
        </authorList>
    </citation>
    <scope>NUCLEOTIDE SEQUENCE [LARGE SCALE GENOMIC DNA]</scope>
    <source>
        <strain evidence="1 2">DSM 108281</strain>
    </source>
</reference>
<comment type="caution">
    <text evidence="1">The sequence shown here is derived from an EMBL/GenBank/DDBJ whole genome shotgun (WGS) entry which is preliminary data.</text>
</comment>
<evidence type="ECO:0000313" key="1">
    <source>
        <dbReference type="EMBL" id="THH12619.1"/>
    </source>
</evidence>
<sequence length="124" mass="14439">MPSRSLQVHKFGLRVCNYFRKQHAQCIIMMQLLSETNLPGHGHKLVCDVQRSAFGVQRAVGNSPRRVIWQAQRECHAAMGAETEYLSQLFRQNQEEEATPDEQRLCHGSAVFRRLVFLLRWFLL</sequence>
<proteinExistence type="predicted"/>
<protein>
    <submittedName>
        <fullName evidence="1">Uncharacterized protein</fullName>
    </submittedName>
</protein>
<dbReference type="EMBL" id="SGPL01000439">
    <property type="protein sequence ID" value="THH12619.1"/>
    <property type="molecule type" value="Genomic_DNA"/>
</dbReference>
<dbReference type="AlphaFoldDB" id="A0A4S4LKP4"/>
<accession>A0A4S4LKP4</accession>
<evidence type="ECO:0000313" key="2">
    <source>
        <dbReference type="Proteomes" id="UP000310158"/>
    </source>
</evidence>
<name>A0A4S4LKP4_9AGAM</name>
<gene>
    <name evidence="1" type="ORF">EW146_g7528</name>
</gene>
<dbReference type="Proteomes" id="UP000310158">
    <property type="component" value="Unassembled WGS sequence"/>
</dbReference>